<keyword evidence="1" id="KW-0175">Coiled coil</keyword>
<protein>
    <submittedName>
        <fullName evidence="2">Uncharacterized protein</fullName>
    </submittedName>
</protein>
<dbReference type="AlphaFoldDB" id="A0A2W4VUI3"/>
<dbReference type="Proteomes" id="UP000249467">
    <property type="component" value="Unassembled WGS sequence"/>
</dbReference>
<evidence type="ECO:0000313" key="3">
    <source>
        <dbReference type="Proteomes" id="UP000249467"/>
    </source>
</evidence>
<comment type="caution">
    <text evidence="2">The sequence shown here is derived from an EMBL/GenBank/DDBJ whole genome shotgun (WGS) entry which is preliminary data.</text>
</comment>
<accession>A0A2W4VUI3</accession>
<name>A0A2W4VUI3_9CYAN</name>
<proteinExistence type="predicted"/>
<reference evidence="2 3" key="1">
    <citation type="submission" date="2018-04" db="EMBL/GenBank/DDBJ databases">
        <authorList>
            <person name="Go L.Y."/>
            <person name="Mitchell J.A."/>
        </authorList>
    </citation>
    <scope>NUCLEOTIDE SEQUENCE [LARGE SCALE GENOMIC DNA]</scope>
    <source>
        <strain evidence="2">ULC066bin1</strain>
    </source>
</reference>
<evidence type="ECO:0000256" key="1">
    <source>
        <dbReference type="SAM" id="Coils"/>
    </source>
</evidence>
<gene>
    <name evidence="2" type="ORF">DCF19_22515</name>
</gene>
<evidence type="ECO:0000313" key="2">
    <source>
        <dbReference type="EMBL" id="PZO36082.1"/>
    </source>
</evidence>
<feature type="coiled-coil region" evidence="1">
    <location>
        <begin position="74"/>
        <end position="101"/>
    </location>
</feature>
<dbReference type="EMBL" id="QBML01000045">
    <property type="protein sequence ID" value="PZO36082.1"/>
    <property type="molecule type" value="Genomic_DNA"/>
</dbReference>
<organism evidence="2 3">
    <name type="scientific">Pseudanabaena frigida</name>
    <dbReference type="NCBI Taxonomy" id="945775"/>
    <lineage>
        <taxon>Bacteria</taxon>
        <taxon>Bacillati</taxon>
        <taxon>Cyanobacteriota</taxon>
        <taxon>Cyanophyceae</taxon>
        <taxon>Pseudanabaenales</taxon>
        <taxon>Pseudanabaenaceae</taxon>
        <taxon>Pseudanabaena</taxon>
    </lineage>
</organism>
<sequence>MDIAALSALLSSFLPSLMKLGGKAVESASSKIGTDGWEMVKKIWEKLHPKLEAKDDAKIAAEQVAAKPDSEARKAVFKEELETLLKENPDLAEEISQILAETDSDNKFGLQINQTVTGNQNQVIGQVTGGKVFGNVKGNVTISE</sequence>
<reference evidence="2 3" key="2">
    <citation type="submission" date="2018-06" db="EMBL/GenBank/DDBJ databases">
        <title>Metagenomic assembly of (sub)arctic Cyanobacteria and their associated microbiome from non-axenic cultures.</title>
        <authorList>
            <person name="Baurain D."/>
        </authorList>
    </citation>
    <scope>NUCLEOTIDE SEQUENCE [LARGE SCALE GENOMIC DNA]</scope>
    <source>
        <strain evidence="2">ULC066bin1</strain>
    </source>
</reference>